<evidence type="ECO:0000256" key="5">
    <source>
        <dbReference type="ARBA" id="ARBA00023134"/>
    </source>
</evidence>
<dbReference type="Pfam" id="PF00679">
    <property type="entry name" value="EFG_C"/>
    <property type="match status" value="1"/>
</dbReference>
<dbReference type="Gene3D" id="3.30.230.10">
    <property type="match status" value="1"/>
</dbReference>
<dbReference type="GO" id="GO:0005525">
    <property type="term" value="F:GTP binding"/>
    <property type="evidence" value="ECO:0007669"/>
    <property type="project" value="UniProtKB-KW"/>
</dbReference>
<reference evidence="9" key="1">
    <citation type="submission" date="2012-12" db="EMBL/GenBank/DDBJ databases">
        <authorList>
            <person name="Hellsten U."/>
            <person name="Grimwood J."/>
            <person name="Chapman J.A."/>
            <person name="Shapiro H."/>
            <person name="Aerts A."/>
            <person name="Otillar R.P."/>
            <person name="Terry A.Y."/>
            <person name="Boore J.L."/>
            <person name="Simakov O."/>
            <person name="Marletaz F."/>
            <person name="Cho S.-J."/>
            <person name="Edsinger-Gonzales E."/>
            <person name="Havlak P."/>
            <person name="Kuo D.-H."/>
            <person name="Larsson T."/>
            <person name="Lv J."/>
            <person name="Arendt D."/>
            <person name="Savage R."/>
            <person name="Osoegawa K."/>
            <person name="de Jong P."/>
            <person name="Lindberg D.R."/>
            <person name="Seaver E.C."/>
            <person name="Weisblat D.A."/>
            <person name="Putnam N.H."/>
            <person name="Grigoriev I.V."/>
            <person name="Rokhsar D.S."/>
        </authorList>
    </citation>
    <scope>NUCLEOTIDE SEQUENCE</scope>
    <source>
        <strain evidence="9">I ESC-2004</strain>
    </source>
</reference>
<dbReference type="GO" id="GO:0032543">
    <property type="term" value="P:mitochondrial translation"/>
    <property type="evidence" value="ECO:0007669"/>
    <property type="project" value="TreeGrafter"/>
</dbReference>
<dbReference type="SUPFAM" id="SSF54980">
    <property type="entry name" value="EF-G C-terminal domain-like"/>
    <property type="match status" value="2"/>
</dbReference>
<gene>
    <name evidence="7" type="ORF">CAPTEDRAFT_133342</name>
</gene>
<keyword evidence="4" id="KW-0496">Mitochondrion</keyword>
<dbReference type="Gene3D" id="3.30.70.240">
    <property type="match status" value="1"/>
</dbReference>
<accession>R7VEF8</accession>
<dbReference type="PRINTS" id="PR00315">
    <property type="entry name" value="ELONGATNFCT"/>
</dbReference>
<dbReference type="InterPro" id="IPR035649">
    <property type="entry name" value="EFG_V"/>
</dbReference>
<dbReference type="CDD" id="cd04088">
    <property type="entry name" value="EFG_mtEFG_II"/>
    <property type="match status" value="1"/>
</dbReference>
<dbReference type="EMBL" id="AMQN01004104">
    <property type="status" value="NOT_ANNOTATED_CDS"/>
    <property type="molecule type" value="Genomic_DNA"/>
</dbReference>
<evidence type="ECO:0000259" key="6">
    <source>
        <dbReference type="PROSITE" id="PS51722"/>
    </source>
</evidence>
<dbReference type="Gene3D" id="3.30.70.870">
    <property type="entry name" value="Elongation Factor G (Translational Gtpase), domain 3"/>
    <property type="match status" value="1"/>
</dbReference>
<dbReference type="Pfam" id="PF14492">
    <property type="entry name" value="EFG_III"/>
    <property type="match status" value="1"/>
</dbReference>
<dbReference type="InterPro" id="IPR053905">
    <property type="entry name" value="EF-G-like_DII"/>
</dbReference>
<dbReference type="AlphaFoldDB" id="R7VEF8"/>
<dbReference type="CDD" id="cd03713">
    <property type="entry name" value="EFG_mtEFG_C"/>
    <property type="match status" value="1"/>
</dbReference>
<dbReference type="InterPro" id="IPR005225">
    <property type="entry name" value="Small_GTP-bd"/>
</dbReference>
<dbReference type="STRING" id="283909.R7VEF8"/>
<organism evidence="7">
    <name type="scientific">Capitella teleta</name>
    <name type="common">Polychaete worm</name>
    <dbReference type="NCBI Taxonomy" id="283909"/>
    <lineage>
        <taxon>Eukaryota</taxon>
        <taxon>Metazoa</taxon>
        <taxon>Spiralia</taxon>
        <taxon>Lophotrochozoa</taxon>
        <taxon>Annelida</taxon>
        <taxon>Polychaeta</taxon>
        <taxon>Sedentaria</taxon>
        <taxon>Scolecida</taxon>
        <taxon>Capitellidae</taxon>
        <taxon>Capitella</taxon>
    </lineage>
</organism>
<reference evidence="8" key="3">
    <citation type="submission" date="2015-06" db="UniProtKB">
        <authorList>
            <consortium name="EnsemblMetazoa"/>
        </authorList>
    </citation>
    <scope>IDENTIFICATION</scope>
</reference>
<dbReference type="NCBIfam" id="TIGR00231">
    <property type="entry name" value="small_GTP"/>
    <property type="match status" value="1"/>
</dbReference>
<dbReference type="FunFam" id="3.30.70.240:FF:000001">
    <property type="entry name" value="Elongation factor G"/>
    <property type="match status" value="1"/>
</dbReference>
<dbReference type="SUPFAM" id="SSF52540">
    <property type="entry name" value="P-loop containing nucleoside triphosphate hydrolases"/>
    <property type="match status" value="1"/>
</dbReference>
<dbReference type="PROSITE" id="PS51722">
    <property type="entry name" value="G_TR_2"/>
    <property type="match status" value="1"/>
</dbReference>
<evidence type="ECO:0000256" key="3">
    <source>
        <dbReference type="ARBA" id="ARBA00022917"/>
    </source>
</evidence>
<dbReference type="InterPro" id="IPR041095">
    <property type="entry name" value="EFG_II"/>
</dbReference>
<dbReference type="Pfam" id="PF22042">
    <property type="entry name" value="EF-G_D2"/>
    <property type="match status" value="1"/>
</dbReference>
<dbReference type="Gene3D" id="2.40.30.10">
    <property type="entry name" value="Translation factors"/>
    <property type="match status" value="1"/>
</dbReference>
<dbReference type="Proteomes" id="UP000014760">
    <property type="component" value="Unassembled WGS sequence"/>
</dbReference>
<dbReference type="GO" id="GO:0032790">
    <property type="term" value="P:ribosome disassembly"/>
    <property type="evidence" value="ECO:0007669"/>
    <property type="project" value="TreeGrafter"/>
</dbReference>
<dbReference type="InterPro" id="IPR020568">
    <property type="entry name" value="Ribosomal_Su5_D2-typ_SF"/>
</dbReference>
<evidence type="ECO:0000256" key="4">
    <source>
        <dbReference type="ARBA" id="ARBA00023128"/>
    </source>
</evidence>
<dbReference type="GO" id="GO:0005759">
    <property type="term" value="C:mitochondrial matrix"/>
    <property type="evidence" value="ECO:0007669"/>
    <property type="project" value="UniProtKB-ARBA"/>
</dbReference>
<dbReference type="HOGENOM" id="CLU_002794_4_1_1"/>
<dbReference type="CDD" id="cd01886">
    <property type="entry name" value="EF-G"/>
    <property type="match status" value="1"/>
</dbReference>
<evidence type="ECO:0000313" key="9">
    <source>
        <dbReference type="Proteomes" id="UP000014760"/>
    </source>
</evidence>
<dbReference type="FunCoup" id="R7VEF8">
    <property type="interactions" value="444"/>
</dbReference>
<dbReference type="InterPro" id="IPR009022">
    <property type="entry name" value="EFG_III"/>
</dbReference>
<dbReference type="InterPro" id="IPR000640">
    <property type="entry name" value="EFG_V-like"/>
</dbReference>
<dbReference type="InterPro" id="IPR009000">
    <property type="entry name" value="Transl_B-barrel_sf"/>
</dbReference>
<dbReference type="OMA" id="GPQFTFP"/>
<proteinExistence type="predicted"/>
<sequence>MRSGLTAARCGKIIQLCPLNTVSSASYTRNANQGLAHGSLFGLSSRRYISTKKNSKSAVKSKAPSDTSIHDVRNIGIMAHIDAGKTTTTERMLYYSGITQHLGDVDDGDTVMDWMDQERARGITITSAAITFPWQQYCINLIDTPGHVDFTLEVERSLRVLDGAVAVIDASAGKFTTLLYLNQCFCTSGVEAQTLTVWRQADNYRIPRIIYINKMDKNMADFDRSVTSVEEKLRVQPLILQKPIGSGKQFSGILDVVLMEELVWDSPDGRTYKRIPLNSKTGGSLYEEAFVTRTDLVELLANLDDHLADVFLSEEDTGSICPTILQHSIRRATLQSNAVPILCGSSLKNTGVQPLMNAVGLYLPDPTEIPHSFVKLYKDHLCGLAFKIMHDKRRGPLTFIRLYNGTLTSGSTVYNISRKSSEKVSRLLQVSADDMKDINQAESGHIVAVAGFKETITGDTIVTSAQVAKAAERESGEEGAPVLAGLSLPDPVFFCSVEPPSMAFKKQLDHALECLTKEDPSLRVHFDEDTGETILSGMGELHLDIVQDRIHKEYKVDAHLGQLQIAYKERIQTSAEDTVVMDTHIGDKRHQVTVTLSVHPSDEHHGSLDIVPHEQSSLAGNSKIIRPRLNAIKNGVSSAITRGPILRSPLLNVRAELHEFKTTNQTSLAMITAAVAQCIQQACAQANPALLEPMMNVQIHVDEDRTGAVISDLAHRRAQISDIAHISDHRVVNAIVPLSELVGYASTLRTLTSGTAHCSMHVAAYEPMSGQDQAAAIQKVTGVMPR</sequence>
<dbReference type="FunFam" id="3.40.50.300:FF:000514">
    <property type="entry name" value="Ribosome-releasing factor 2, mitochondrial"/>
    <property type="match status" value="1"/>
</dbReference>
<dbReference type="InterPro" id="IPR005517">
    <property type="entry name" value="Transl_elong_EFG/EF2_IV"/>
</dbReference>
<dbReference type="SMART" id="SM00889">
    <property type="entry name" value="EFG_IV"/>
    <property type="match status" value="1"/>
</dbReference>
<dbReference type="PANTHER" id="PTHR43261">
    <property type="entry name" value="TRANSLATION ELONGATION FACTOR G-RELATED"/>
    <property type="match status" value="1"/>
</dbReference>
<dbReference type="PROSITE" id="PS00301">
    <property type="entry name" value="G_TR_1"/>
    <property type="match status" value="1"/>
</dbReference>
<protein>
    <recommendedName>
        <fullName evidence="6">Tr-type G domain-containing protein</fullName>
    </recommendedName>
</protein>
<name>R7VEF8_CAPTE</name>
<dbReference type="InterPro" id="IPR035647">
    <property type="entry name" value="EFG_III/V"/>
</dbReference>
<dbReference type="SMART" id="SM00838">
    <property type="entry name" value="EFG_C"/>
    <property type="match status" value="1"/>
</dbReference>
<dbReference type="GO" id="GO:0003924">
    <property type="term" value="F:GTPase activity"/>
    <property type="evidence" value="ECO:0007669"/>
    <property type="project" value="InterPro"/>
</dbReference>
<evidence type="ECO:0000256" key="2">
    <source>
        <dbReference type="ARBA" id="ARBA00022768"/>
    </source>
</evidence>
<feature type="domain" description="Tr-type G" evidence="6">
    <location>
        <begin position="70"/>
        <end position="367"/>
    </location>
</feature>
<evidence type="ECO:0000313" key="7">
    <source>
        <dbReference type="EMBL" id="ELU17203.1"/>
    </source>
</evidence>
<evidence type="ECO:0000313" key="8">
    <source>
        <dbReference type="EnsemblMetazoa" id="CapteP133342"/>
    </source>
</evidence>
<dbReference type="GO" id="GO:0003746">
    <property type="term" value="F:translation elongation factor activity"/>
    <property type="evidence" value="ECO:0007669"/>
    <property type="project" value="UniProtKB-KW"/>
</dbReference>
<dbReference type="EnsemblMetazoa" id="CapteT133342">
    <property type="protein sequence ID" value="CapteP133342"/>
    <property type="gene ID" value="CapteG133342"/>
</dbReference>
<dbReference type="SUPFAM" id="SSF54211">
    <property type="entry name" value="Ribosomal protein S5 domain 2-like"/>
    <property type="match status" value="1"/>
</dbReference>
<evidence type="ECO:0000256" key="1">
    <source>
        <dbReference type="ARBA" id="ARBA00022741"/>
    </source>
</evidence>
<dbReference type="Pfam" id="PF00009">
    <property type="entry name" value="GTP_EFTU"/>
    <property type="match status" value="1"/>
</dbReference>
<dbReference type="Gene3D" id="3.40.50.300">
    <property type="entry name" value="P-loop containing nucleotide triphosphate hydrolases"/>
    <property type="match status" value="1"/>
</dbReference>
<reference evidence="7 9" key="2">
    <citation type="journal article" date="2013" name="Nature">
        <title>Insights into bilaterian evolution from three spiralian genomes.</title>
        <authorList>
            <person name="Simakov O."/>
            <person name="Marletaz F."/>
            <person name="Cho S.J."/>
            <person name="Edsinger-Gonzales E."/>
            <person name="Havlak P."/>
            <person name="Hellsten U."/>
            <person name="Kuo D.H."/>
            <person name="Larsson T."/>
            <person name="Lv J."/>
            <person name="Arendt D."/>
            <person name="Savage R."/>
            <person name="Osoegawa K."/>
            <person name="de Jong P."/>
            <person name="Grimwood J."/>
            <person name="Chapman J.A."/>
            <person name="Shapiro H."/>
            <person name="Aerts A."/>
            <person name="Otillar R.P."/>
            <person name="Terry A.Y."/>
            <person name="Boore J.L."/>
            <person name="Grigoriev I.V."/>
            <person name="Lindberg D.R."/>
            <person name="Seaver E.C."/>
            <person name="Weisblat D.A."/>
            <person name="Putnam N.H."/>
            <person name="Rokhsar D.S."/>
        </authorList>
    </citation>
    <scope>NUCLEOTIDE SEQUENCE</scope>
    <source>
        <strain evidence="7 9">I ESC-2004</strain>
    </source>
</reference>
<dbReference type="SUPFAM" id="SSF50447">
    <property type="entry name" value="Translation proteins"/>
    <property type="match status" value="1"/>
</dbReference>
<dbReference type="InterPro" id="IPR031157">
    <property type="entry name" value="G_TR_CS"/>
</dbReference>
<keyword evidence="9" id="KW-1185">Reference proteome</keyword>
<dbReference type="PANTHER" id="PTHR43261:SF1">
    <property type="entry name" value="RIBOSOME-RELEASING FACTOR 2, MITOCHONDRIAL"/>
    <property type="match status" value="1"/>
</dbReference>
<keyword evidence="3" id="KW-0648">Protein biosynthesis</keyword>
<dbReference type="InterPro" id="IPR014721">
    <property type="entry name" value="Ribsml_uS5_D2-typ_fold_subgr"/>
</dbReference>
<dbReference type="OrthoDB" id="198619at2759"/>
<keyword evidence="2" id="KW-0251">Elongation factor</keyword>
<dbReference type="InterPro" id="IPR027417">
    <property type="entry name" value="P-loop_NTPase"/>
</dbReference>
<keyword evidence="5" id="KW-0342">GTP-binding</keyword>
<dbReference type="InterPro" id="IPR000795">
    <property type="entry name" value="T_Tr_GTP-bd_dom"/>
</dbReference>
<keyword evidence="1" id="KW-0547">Nucleotide-binding</keyword>
<dbReference type="CDD" id="cd16262">
    <property type="entry name" value="EFG_III"/>
    <property type="match status" value="1"/>
</dbReference>
<dbReference type="FunFam" id="3.30.70.870:FF:000001">
    <property type="entry name" value="Elongation factor G"/>
    <property type="match status" value="1"/>
</dbReference>
<dbReference type="EMBL" id="KB292627">
    <property type="protein sequence ID" value="ELU17203.1"/>
    <property type="molecule type" value="Genomic_DNA"/>
</dbReference>